<evidence type="ECO:0000313" key="2">
    <source>
        <dbReference type="Proteomes" id="UP000236333"/>
    </source>
</evidence>
<dbReference type="Proteomes" id="UP000236333">
    <property type="component" value="Unassembled WGS sequence"/>
</dbReference>
<proteinExistence type="predicted"/>
<dbReference type="OrthoDB" id="553348at2759"/>
<accession>A0A2J7ZZ90</accession>
<name>A0A2J7ZZ90_9CHLO</name>
<protein>
    <submittedName>
        <fullName evidence="1">Uncharacterized protein</fullName>
    </submittedName>
</protein>
<reference evidence="1 2" key="1">
    <citation type="journal article" date="2017" name="Mol. Biol. Evol.">
        <title>The 4-celled Tetrabaena socialis nuclear genome reveals the essential components for genetic control of cell number at the origin of multicellularity in the volvocine lineage.</title>
        <authorList>
            <person name="Featherston J."/>
            <person name="Arakaki Y."/>
            <person name="Hanschen E.R."/>
            <person name="Ferris P.J."/>
            <person name="Michod R.E."/>
            <person name="Olson B.J.S.C."/>
            <person name="Nozaki H."/>
            <person name="Durand P.M."/>
        </authorList>
    </citation>
    <scope>NUCLEOTIDE SEQUENCE [LARGE SCALE GENOMIC DNA]</scope>
    <source>
        <strain evidence="1 2">NIES-571</strain>
    </source>
</reference>
<evidence type="ECO:0000313" key="1">
    <source>
        <dbReference type="EMBL" id="PNH05587.1"/>
    </source>
</evidence>
<comment type="caution">
    <text evidence="1">The sequence shown here is derived from an EMBL/GenBank/DDBJ whole genome shotgun (WGS) entry which is preliminary data.</text>
</comment>
<organism evidence="1 2">
    <name type="scientific">Tetrabaena socialis</name>
    <dbReference type="NCBI Taxonomy" id="47790"/>
    <lineage>
        <taxon>Eukaryota</taxon>
        <taxon>Viridiplantae</taxon>
        <taxon>Chlorophyta</taxon>
        <taxon>core chlorophytes</taxon>
        <taxon>Chlorophyceae</taxon>
        <taxon>CS clade</taxon>
        <taxon>Chlamydomonadales</taxon>
        <taxon>Tetrabaenaceae</taxon>
        <taxon>Tetrabaena</taxon>
    </lineage>
</organism>
<dbReference type="AlphaFoldDB" id="A0A2J7ZZ90"/>
<dbReference type="EMBL" id="PGGS01000294">
    <property type="protein sequence ID" value="PNH05587.1"/>
    <property type="molecule type" value="Genomic_DNA"/>
</dbReference>
<keyword evidence="2" id="KW-1185">Reference proteome</keyword>
<gene>
    <name evidence="1" type="ORF">TSOC_008149</name>
</gene>
<sequence length="231" mass="24216">MMAAALAAGVLPCVERLLRRAWEAPEAAEATLAHSLTEGCFEAGLLAPLLAYGEPRQAAALVATVRKLLVCRAAPLLLLVCGGDTAHGPCAEASHLALDLLGVAGVWMQMGVGCGAMWQAQGDLSEEQVAAPAAAGPGAGRQLALVVSRAASDWLPPLSRLFEALAPLLLGGRATKPSIFKQVCIFCLRPLLVWLPLLARCGGVEQGTADMPATAGDWRRWLLEELRVVLQ</sequence>